<evidence type="ECO:0000313" key="8">
    <source>
        <dbReference type="Proteomes" id="UP000320806"/>
    </source>
</evidence>
<evidence type="ECO:0000256" key="1">
    <source>
        <dbReference type="ARBA" id="ARBA00022741"/>
    </source>
</evidence>
<dbReference type="GO" id="GO:0005524">
    <property type="term" value="F:ATP binding"/>
    <property type="evidence" value="ECO:0007669"/>
    <property type="project" value="UniProtKB-UniRule"/>
</dbReference>
<sequence>MASTRQTKNNQPPGSTAALIVVVAATLAAFASFFKLPSIALLWFGVSLAAWLEPSVLLTGPRDTATKRPTAASDYEQRRYSQSAFWRSLRAKVIIPRELFVPGKKIRMTFLAGWGAFVLGACLPVSWPVQLKPPTNPATIPQLQLFGHVSNAICSALLVVGLSMAMREKVGPGCPSTTLAHVRALVKSGRSHVLFALAVAVVTAAGLVAARMFRLPIIGELSPAATLFAPLFAAGAYLGITAMGEARRLWQLRQDTQAEWSPRWEALKIVPAPGLVDVELLNKDQWTLMTWVAPPGKSSADMLRMADKIVATVGSDPQCLIFHAPSISAGGEPVPASIDVTRFRVLLASAGTLRVDDPEMDAGLVALAHEAAMTVVRRANAMEPVAMIGVENVAPDKLGVPIWRSQWNENLLGVKGSSVPFGLYGTLGSDVLVYHRTGGVHEAKTGIYTGELEHPALVDLAPELATMFDNMRLELQWESRWAAGGPSRLKLSPPVAQHPLRATANLRVGMSTTPITRQPFMVRQGIDPRDYFGSESAMRAAMDGSSFVAITGWPAPGDRPGNRHPMALNIYFSPPNAKIPTSISSVQTDKPGRPLSPQQENAEAWLLAGMINTAFDNAKLKRPELITATCLTRNAGTDTVWQLSIRLHDGVTFADVRSKASVLRESFGVPWLRMEPESDGVSIYAGGRPASAKLVRPERDALRLANLDWSQAFVDAKVVNAEGSTPTVVSVSTLENNDSVTQLEITVPSGLSIDRIKGARSKLSPATGNGFIEVRPSEQSADQVMMLVARQHPLPFPAPFDFELAAKGPVTTATFMTGIEGTPIEMDFLDAPHVLFAGTSGSGKSAAAQAMLWPLRVKGMQIAIIDIQKEAADFQFLRDHSLGFATTPEDAAAMIEAIYLEGRRRMKLNADHKVGHVDELPSAVRPPHWMLFMDEFTSAMGKDSVPGKSSDPEIQREISEIEARNAARAQIGRFIGKIARELRSAGIHLVLGTQKLDRQSLEKIPGGSDLKTNLARLLLGNTGQGEKMSALRSPDNAPDLGGNIPKGRGLWEPLSLPRSMAVQCWYAGQGATDDSYKPGTYKYELDQRVAANTDDDRIDFEKFKPKKTTAPGIIGELPPSLRGGAPVIETVVSDETFELDDFDLDLADVAEAEIVSEETVDLDDLDLDFDFDDEPDEAETIHDDISVAVADEEGDPFDLTGIADGDSAFGQESDSGDPYDIPDDDDDAPVLPDDPFDGDLYDLPDDPFDGDLYDLPDEGVDEPAEPEVRSPAADLDELMAQIVRSADTAHEPVDDMPVDIDETTDVPSDGDKSAEPVGVPSIEEKNAAPSFPFWKPAGKVTDDDW</sequence>
<evidence type="ECO:0000256" key="5">
    <source>
        <dbReference type="SAM" id="Phobius"/>
    </source>
</evidence>
<evidence type="ECO:0000256" key="3">
    <source>
        <dbReference type="PROSITE-ProRule" id="PRU00289"/>
    </source>
</evidence>
<dbReference type="EMBL" id="VFMO01000001">
    <property type="protein sequence ID" value="TQJ14594.1"/>
    <property type="molecule type" value="Genomic_DNA"/>
</dbReference>
<keyword evidence="5" id="KW-0472">Membrane</keyword>
<dbReference type="Pfam" id="PF01580">
    <property type="entry name" value="FtsK_SpoIIIE"/>
    <property type="match status" value="1"/>
</dbReference>
<dbReference type="InterPro" id="IPR050206">
    <property type="entry name" value="FtsK/SpoIIIE/SftA"/>
</dbReference>
<feature type="region of interest" description="Disordered" evidence="4">
    <location>
        <begin position="1286"/>
        <end position="1345"/>
    </location>
</feature>
<dbReference type="Gene3D" id="3.40.50.300">
    <property type="entry name" value="P-loop containing nucleotide triphosphate hydrolases"/>
    <property type="match status" value="1"/>
</dbReference>
<protein>
    <submittedName>
        <fullName evidence="7">FtsK/SpoIIIE family protein</fullName>
    </submittedName>
</protein>
<evidence type="ECO:0000256" key="2">
    <source>
        <dbReference type="ARBA" id="ARBA00022840"/>
    </source>
</evidence>
<evidence type="ECO:0000256" key="4">
    <source>
        <dbReference type="SAM" id="MobiDB-lite"/>
    </source>
</evidence>
<keyword evidence="5" id="KW-1133">Transmembrane helix</keyword>
<feature type="transmembrane region" description="Helical" evidence="5">
    <location>
        <begin position="149"/>
        <end position="166"/>
    </location>
</feature>
<dbReference type="SUPFAM" id="SSF52540">
    <property type="entry name" value="P-loop containing nucleoside triphosphate hydrolases"/>
    <property type="match status" value="1"/>
</dbReference>
<keyword evidence="5" id="KW-0812">Transmembrane</keyword>
<feature type="transmembrane region" description="Helical" evidence="5">
    <location>
        <begin position="12"/>
        <end position="34"/>
    </location>
</feature>
<dbReference type="Proteomes" id="UP000320806">
    <property type="component" value="Unassembled WGS sequence"/>
</dbReference>
<organism evidence="7 8">
    <name type="scientific">Yimella lutea</name>
    <dbReference type="NCBI Taxonomy" id="587872"/>
    <lineage>
        <taxon>Bacteria</taxon>
        <taxon>Bacillati</taxon>
        <taxon>Actinomycetota</taxon>
        <taxon>Actinomycetes</taxon>
        <taxon>Micrococcales</taxon>
        <taxon>Dermacoccaceae</taxon>
        <taxon>Yimella</taxon>
    </lineage>
</organism>
<accession>A0A542EH21</accession>
<name>A0A542EH21_9MICO</name>
<feature type="transmembrane region" description="Helical" evidence="5">
    <location>
        <begin position="193"/>
        <end position="213"/>
    </location>
</feature>
<dbReference type="PANTHER" id="PTHR22683">
    <property type="entry name" value="SPORULATION PROTEIN RELATED"/>
    <property type="match status" value="1"/>
</dbReference>
<feature type="region of interest" description="Disordered" evidence="4">
    <location>
        <begin position="1195"/>
        <end position="1268"/>
    </location>
</feature>
<reference evidence="7 8" key="1">
    <citation type="submission" date="2019-06" db="EMBL/GenBank/DDBJ databases">
        <title>Sequencing the genomes of 1000 actinobacteria strains.</title>
        <authorList>
            <person name="Klenk H.-P."/>
        </authorList>
    </citation>
    <scope>NUCLEOTIDE SEQUENCE [LARGE SCALE GENOMIC DNA]</scope>
    <source>
        <strain evidence="7 8">DSM 19828</strain>
    </source>
</reference>
<dbReference type="InterPro" id="IPR027417">
    <property type="entry name" value="P-loop_NTPase"/>
</dbReference>
<dbReference type="RefSeq" id="WP_141928387.1">
    <property type="nucleotide sequence ID" value="NZ_BAABCI010000003.1"/>
</dbReference>
<comment type="caution">
    <text evidence="7">The sequence shown here is derived from an EMBL/GenBank/DDBJ whole genome shotgun (WGS) entry which is preliminary data.</text>
</comment>
<evidence type="ECO:0000259" key="6">
    <source>
        <dbReference type="PROSITE" id="PS50901"/>
    </source>
</evidence>
<keyword evidence="8" id="KW-1185">Reference proteome</keyword>
<feature type="transmembrane region" description="Helical" evidence="5">
    <location>
        <begin position="110"/>
        <end position="129"/>
    </location>
</feature>
<evidence type="ECO:0000313" key="7">
    <source>
        <dbReference type="EMBL" id="TQJ14594.1"/>
    </source>
</evidence>
<feature type="compositionally biased region" description="Acidic residues" evidence="4">
    <location>
        <begin position="1214"/>
        <end position="1265"/>
    </location>
</feature>
<dbReference type="InterPro" id="IPR002543">
    <property type="entry name" value="FtsK_dom"/>
</dbReference>
<feature type="transmembrane region" description="Helical" evidence="5">
    <location>
        <begin position="40"/>
        <end position="58"/>
    </location>
</feature>
<feature type="domain" description="FtsK" evidence="6">
    <location>
        <begin position="821"/>
        <end position="1029"/>
    </location>
</feature>
<gene>
    <name evidence="7" type="ORF">FB459_2062</name>
</gene>
<dbReference type="PROSITE" id="PS50901">
    <property type="entry name" value="FTSK"/>
    <property type="match status" value="1"/>
</dbReference>
<feature type="compositionally biased region" description="Acidic residues" evidence="4">
    <location>
        <begin position="1294"/>
        <end position="1304"/>
    </location>
</feature>
<dbReference type="OrthoDB" id="5083868at2"/>
<keyword evidence="2 3" id="KW-0067">ATP-binding</keyword>
<proteinExistence type="predicted"/>
<dbReference type="CDD" id="cd01127">
    <property type="entry name" value="TrwB_TraG_TraD_VirD4"/>
    <property type="match status" value="1"/>
</dbReference>
<dbReference type="GO" id="GO:0003677">
    <property type="term" value="F:DNA binding"/>
    <property type="evidence" value="ECO:0007669"/>
    <property type="project" value="InterPro"/>
</dbReference>
<feature type="binding site" evidence="3">
    <location>
        <begin position="838"/>
        <end position="845"/>
    </location>
    <ligand>
        <name>ATP</name>
        <dbReference type="ChEBI" id="CHEBI:30616"/>
    </ligand>
</feature>
<keyword evidence="1 3" id="KW-0547">Nucleotide-binding</keyword>
<dbReference type="PANTHER" id="PTHR22683:SF1">
    <property type="entry name" value="TYPE VII SECRETION SYSTEM PROTEIN ESSC"/>
    <property type="match status" value="1"/>
</dbReference>